<dbReference type="AlphaFoldDB" id="A0A7X8YHC6"/>
<organism evidence="3 4">
    <name type="scientific">Vibrio agarilyticus</name>
    <dbReference type="NCBI Taxonomy" id="2726741"/>
    <lineage>
        <taxon>Bacteria</taxon>
        <taxon>Pseudomonadati</taxon>
        <taxon>Pseudomonadota</taxon>
        <taxon>Gammaproteobacteria</taxon>
        <taxon>Vibrionales</taxon>
        <taxon>Vibrionaceae</taxon>
        <taxon>Vibrio</taxon>
    </lineage>
</organism>
<comment type="caution">
    <text evidence="3">The sequence shown here is derived from an EMBL/GenBank/DDBJ whole genome shotgun (WGS) entry which is preliminary data.</text>
</comment>
<dbReference type="InterPro" id="IPR050272">
    <property type="entry name" value="Isochorismatase-like_hydrls"/>
</dbReference>
<accession>A0A7X8YHC6</accession>
<dbReference type="GO" id="GO:0016787">
    <property type="term" value="F:hydrolase activity"/>
    <property type="evidence" value="ECO:0007669"/>
    <property type="project" value="UniProtKB-KW"/>
</dbReference>
<name>A0A7X8YHC6_9VIBR</name>
<evidence type="ECO:0000256" key="1">
    <source>
        <dbReference type="ARBA" id="ARBA00022801"/>
    </source>
</evidence>
<dbReference type="EMBL" id="JABAIK010000009">
    <property type="protein sequence ID" value="NLS13331.1"/>
    <property type="molecule type" value="Genomic_DNA"/>
</dbReference>
<reference evidence="3 4" key="1">
    <citation type="submission" date="2020-04" db="EMBL/GenBank/DDBJ databases">
        <title>Vibrio sp. SM6, a novel species isolated from seawater.</title>
        <authorList>
            <person name="Wang X."/>
        </authorList>
    </citation>
    <scope>NUCLEOTIDE SEQUENCE [LARGE SCALE GENOMIC DNA]</scope>
    <source>
        <strain evidence="3 4">SM6</strain>
    </source>
</reference>
<evidence type="ECO:0000259" key="2">
    <source>
        <dbReference type="Pfam" id="PF00857"/>
    </source>
</evidence>
<sequence length="182" mass="19812">MAKRALIVIDIQNDYFSGGQWPLHNMEASAEKAVQVLEYSRQKGDLVVHVCHENGPNDAFFVPGTSGVEIHTSVRPIGGEHTLAKHHINAFLETDLKAHLDSHQIQEVTLVGSMSHLCIAAAARAAADFGYTVTVVHDACATHLLQFNEVVVAPEAVQAANMYAIDFGYGQVKSAEEYTRDS</sequence>
<dbReference type="SUPFAM" id="SSF52499">
    <property type="entry name" value="Isochorismatase-like hydrolases"/>
    <property type="match status" value="1"/>
</dbReference>
<dbReference type="PANTHER" id="PTHR43540">
    <property type="entry name" value="PEROXYUREIDOACRYLATE/UREIDOACRYLATE AMIDOHYDROLASE-RELATED"/>
    <property type="match status" value="1"/>
</dbReference>
<feature type="domain" description="Isochorismatase-like" evidence="2">
    <location>
        <begin position="5"/>
        <end position="142"/>
    </location>
</feature>
<dbReference type="Proteomes" id="UP000535589">
    <property type="component" value="Unassembled WGS sequence"/>
</dbReference>
<evidence type="ECO:0000313" key="4">
    <source>
        <dbReference type="Proteomes" id="UP000535589"/>
    </source>
</evidence>
<keyword evidence="4" id="KW-1185">Reference proteome</keyword>
<gene>
    <name evidence="3" type="ORF">HGP28_10550</name>
</gene>
<dbReference type="InterPro" id="IPR036380">
    <property type="entry name" value="Isochorismatase-like_sf"/>
</dbReference>
<dbReference type="Gene3D" id="3.40.50.850">
    <property type="entry name" value="Isochorismatase-like"/>
    <property type="match status" value="1"/>
</dbReference>
<protein>
    <submittedName>
        <fullName evidence="3">Isochorismatase family protein</fullName>
    </submittedName>
</protein>
<keyword evidence="1" id="KW-0378">Hydrolase</keyword>
<proteinExistence type="predicted"/>
<dbReference type="InterPro" id="IPR000868">
    <property type="entry name" value="Isochorismatase-like_dom"/>
</dbReference>
<evidence type="ECO:0000313" key="3">
    <source>
        <dbReference type="EMBL" id="NLS13331.1"/>
    </source>
</evidence>
<dbReference type="Pfam" id="PF00857">
    <property type="entry name" value="Isochorismatase"/>
    <property type="match status" value="1"/>
</dbReference>
<dbReference type="PANTHER" id="PTHR43540:SF1">
    <property type="entry name" value="ISOCHORISMATASE HYDROLASE"/>
    <property type="match status" value="1"/>
</dbReference>